<dbReference type="EMBL" id="JACHNC010000001">
    <property type="protein sequence ID" value="MBB4753763.1"/>
    <property type="molecule type" value="Genomic_DNA"/>
</dbReference>
<organism evidence="3 4">
    <name type="scientific">Actinoplanes lobatus</name>
    <dbReference type="NCBI Taxonomy" id="113568"/>
    <lineage>
        <taxon>Bacteria</taxon>
        <taxon>Bacillati</taxon>
        <taxon>Actinomycetota</taxon>
        <taxon>Actinomycetes</taxon>
        <taxon>Micromonosporales</taxon>
        <taxon>Micromonosporaceae</taxon>
        <taxon>Actinoplanes</taxon>
    </lineage>
</organism>
<feature type="transmembrane region" description="Helical" evidence="1">
    <location>
        <begin position="21"/>
        <end position="42"/>
    </location>
</feature>
<keyword evidence="1" id="KW-0472">Membrane</keyword>
<keyword evidence="1" id="KW-1133">Transmembrane helix</keyword>
<dbReference type="GO" id="GO:0016301">
    <property type="term" value="F:kinase activity"/>
    <property type="evidence" value="ECO:0007669"/>
    <property type="project" value="UniProtKB-KW"/>
</dbReference>
<evidence type="ECO:0000313" key="2">
    <source>
        <dbReference type="EMBL" id="GIE42084.1"/>
    </source>
</evidence>
<sequence length="136" mass="14921">MSVTPMPRYVDQTRALLWIQLMLNMVGILLFVALIVVLQPPLESDDGLFAYLALGGLFFGGLLSATAAKMFARGWAFSWVLALFAQALVLVAVWSLWQMGLVIGVPLLIVLAGTGWIGVNLFRGQVLRHFFTPSRA</sequence>
<evidence type="ECO:0000256" key="1">
    <source>
        <dbReference type="SAM" id="Phobius"/>
    </source>
</evidence>
<dbReference type="RefSeq" id="WP_188125419.1">
    <property type="nucleotide sequence ID" value="NZ_BOMP01000084.1"/>
</dbReference>
<dbReference type="Proteomes" id="UP000631312">
    <property type="component" value="Unassembled WGS sequence"/>
</dbReference>
<comment type="caution">
    <text evidence="3">The sequence shown here is derived from an EMBL/GenBank/DDBJ whole genome shotgun (WGS) entry which is preliminary data.</text>
</comment>
<evidence type="ECO:0000313" key="5">
    <source>
        <dbReference type="Proteomes" id="UP000631312"/>
    </source>
</evidence>
<keyword evidence="3" id="KW-0808">Transferase</keyword>
<evidence type="ECO:0000313" key="4">
    <source>
        <dbReference type="Proteomes" id="UP000590511"/>
    </source>
</evidence>
<protein>
    <submittedName>
        <fullName evidence="3">Signal transduction histidine kinase</fullName>
    </submittedName>
</protein>
<reference evidence="3 4" key="1">
    <citation type="submission" date="2020-08" db="EMBL/GenBank/DDBJ databases">
        <title>Sequencing the genomes of 1000 actinobacteria strains.</title>
        <authorList>
            <person name="Klenk H.-P."/>
        </authorList>
    </citation>
    <scope>NUCLEOTIDE SEQUENCE [LARGE SCALE GENOMIC DNA]</scope>
    <source>
        <strain evidence="3 4">DSM 43150</strain>
    </source>
</reference>
<dbReference type="Proteomes" id="UP000590511">
    <property type="component" value="Unassembled WGS sequence"/>
</dbReference>
<gene>
    <name evidence="2" type="ORF">Alo02nite_49820</name>
    <name evidence="3" type="ORF">BJ964_007924</name>
</gene>
<keyword evidence="3" id="KW-0418">Kinase</keyword>
<proteinExistence type="predicted"/>
<feature type="transmembrane region" description="Helical" evidence="1">
    <location>
        <begin position="48"/>
        <end position="68"/>
    </location>
</feature>
<evidence type="ECO:0000313" key="3">
    <source>
        <dbReference type="EMBL" id="MBB4753763.1"/>
    </source>
</evidence>
<keyword evidence="1" id="KW-0812">Transmembrane</keyword>
<keyword evidence="5" id="KW-1185">Reference proteome</keyword>
<dbReference type="AlphaFoldDB" id="A0A7W7HNG0"/>
<feature type="transmembrane region" description="Helical" evidence="1">
    <location>
        <begin position="103"/>
        <end position="122"/>
    </location>
</feature>
<name>A0A7W7HNG0_9ACTN</name>
<accession>A0A7W7HNG0</accession>
<reference evidence="2 5" key="2">
    <citation type="submission" date="2021-01" db="EMBL/GenBank/DDBJ databases">
        <title>Whole genome shotgun sequence of Actinoplanes lobatus NBRC 12513.</title>
        <authorList>
            <person name="Komaki H."/>
            <person name="Tamura T."/>
        </authorList>
    </citation>
    <scope>NUCLEOTIDE SEQUENCE [LARGE SCALE GENOMIC DNA]</scope>
    <source>
        <strain evidence="2 5">NBRC 12513</strain>
    </source>
</reference>
<feature type="transmembrane region" description="Helical" evidence="1">
    <location>
        <begin position="75"/>
        <end position="97"/>
    </location>
</feature>
<dbReference type="EMBL" id="BOMP01000084">
    <property type="protein sequence ID" value="GIE42084.1"/>
    <property type="molecule type" value="Genomic_DNA"/>
</dbReference>